<organism evidence="2 3">
    <name type="scientific">Endocarpon pusillum (strain Z07020 / HMAS-L-300199)</name>
    <name type="common">Lichen-forming fungus</name>
    <dbReference type="NCBI Taxonomy" id="1263415"/>
    <lineage>
        <taxon>Eukaryota</taxon>
        <taxon>Fungi</taxon>
        <taxon>Dikarya</taxon>
        <taxon>Ascomycota</taxon>
        <taxon>Pezizomycotina</taxon>
        <taxon>Eurotiomycetes</taxon>
        <taxon>Chaetothyriomycetidae</taxon>
        <taxon>Verrucariales</taxon>
        <taxon>Verrucariaceae</taxon>
        <taxon>Endocarpon</taxon>
    </lineage>
</organism>
<dbReference type="InterPro" id="IPR051044">
    <property type="entry name" value="MAG_DAG_Lipase"/>
</dbReference>
<dbReference type="GeneID" id="19242119"/>
<dbReference type="SUPFAM" id="SSF53474">
    <property type="entry name" value="alpha/beta-Hydrolases"/>
    <property type="match status" value="1"/>
</dbReference>
<accession>U1FVA5</accession>
<dbReference type="AlphaFoldDB" id="U1FVA5"/>
<dbReference type="Gene3D" id="3.40.50.1820">
    <property type="entry name" value="alpha/beta hydrolase"/>
    <property type="match status" value="1"/>
</dbReference>
<dbReference type="InterPro" id="IPR022742">
    <property type="entry name" value="Hydrolase_4"/>
</dbReference>
<name>U1FVA5_ENDPU</name>
<gene>
    <name evidence="2" type="ORF">EPUS_07234</name>
</gene>
<evidence type="ECO:0000259" key="1">
    <source>
        <dbReference type="Pfam" id="PF12146"/>
    </source>
</evidence>
<dbReference type="HOGENOM" id="CLU_026209_5_1_1"/>
<reference evidence="3" key="1">
    <citation type="journal article" date="2014" name="BMC Genomics">
        <title>Genome characteristics reveal the impact of lichenization on lichen-forming fungus Endocarpon pusillum Hedwig (Verrucariales, Ascomycota).</title>
        <authorList>
            <person name="Wang Y.-Y."/>
            <person name="Liu B."/>
            <person name="Zhang X.-Y."/>
            <person name="Zhou Q.-M."/>
            <person name="Zhang T."/>
            <person name="Li H."/>
            <person name="Yu Y.-F."/>
            <person name="Zhang X.-L."/>
            <person name="Hao X.-Y."/>
            <person name="Wang M."/>
            <person name="Wang L."/>
            <person name="Wei J.-C."/>
        </authorList>
    </citation>
    <scope>NUCLEOTIDE SEQUENCE [LARGE SCALE GENOMIC DNA]</scope>
    <source>
        <strain evidence="3">Z07020 / HMAS-L-300199</strain>
    </source>
</reference>
<evidence type="ECO:0000313" key="3">
    <source>
        <dbReference type="Proteomes" id="UP000019373"/>
    </source>
</evidence>
<keyword evidence="3" id="KW-1185">Reference proteome</keyword>
<evidence type="ECO:0000313" key="2">
    <source>
        <dbReference type="EMBL" id="ERF68747.1"/>
    </source>
</evidence>
<dbReference type="RefSeq" id="XP_007805577.1">
    <property type="nucleotide sequence ID" value="XM_007807386.1"/>
</dbReference>
<dbReference type="OMA" id="SYEGWSH"/>
<dbReference type="PANTHER" id="PTHR11614">
    <property type="entry name" value="PHOSPHOLIPASE-RELATED"/>
    <property type="match status" value="1"/>
</dbReference>
<dbReference type="Proteomes" id="UP000019373">
    <property type="component" value="Unassembled WGS sequence"/>
</dbReference>
<feature type="domain" description="Serine aminopeptidase S33" evidence="1">
    <location>
        <begin position="30"/>
        <end position="302"/>
    </location>
</feature>
<dbReference type="Pfam" id="PF12146">
    <property type="entry name" value="Hydrolase_4"/>
    <property type="match status" value="1"/>
</dbReference>
<dbReference type="InterPro" id="IPR029058">
    <property type="entry name" value="AB_hydrolase_fold"/>
</dbReference>
<protein>
    <recommendedName>
        <fullName evidence="1">Serine aminopeptidase S33 domain-containing protein</fullName>
    </recommendedName>
</protein>
<sequence>MSAQTAESWFSPDSSTRLYTKTWTPPSGTDSRARLAFVHGFSDHCNAYYNLFPSLASRGIIVHAFDQRGWGRSVLHKSQRGDTGPTRTVLSDIRSFLNHIASLSEASVNGQSFGSTPLFLMGHSMGGGEVLLLSLLQSQQDQVPPISGILLESPYIALHPSAQPNTFTIQAGKLAAKVLPKHQRLEKLDAKKVCRDPQVCRDWEEDELCHDTGTLEGLTEMVQRAADLTSLANGQAVRGLGLKTMLGIQQPGSESLPIWIGHGTGDLVTSCSYSQTMFEKLDVKDKTIKLYEGAYHKLHAEPYGVAEEFANDVAKWILERTDLGRHEAGDENDIRPKL</sequence>
<dbReference type="EMBL" id="KE721494">
    <property type="protein sequence ID" value="ERF68747.1"/>
    <property type="molecule type" value="Genomic_DNA"/>
</dbReference>
<proteinExistence type="predicted"/>
<dbReference type="eggNOG" id="KOG1455">
    <property type="taxonomic scope" value="Eukaryota"/>
</dbReference>
<dbReference type="OrthoDB" id="10249433at2759"/>